<proteinExistence type="predicted"/>
<name>A0ACC0W7F2_9STRA</name>
<dbReference type="Proteomes" id="UP001163321">
    <property type="component" value="Chromosome 3"/>
</dbReference>
<evidence type="ECO:0000313" key="1">
    <source>
        <dbReference type="EMBL" id="KAI9914738.1"/>
    </source>
</evidence>
<comment type="caution">
    <text evidence="1">The sequence shown here is derived from an EMBL/GenBank/DDBJ whole genome shotgun (WGS) entry which is preliminary data.</text>
</comment>
<reference evidence="1 2" key="1">
    <citation type="journal article" date="2022" name="bioRxiv">
        <title>The genome of the oomycete Peronosclerospora sorghi, a cosmopolitan pathogen of maize and sorghum, is inflated with dispersed pseudogenes.</title>
        <authorList>
            <person name="Fletcher K."/>
            <person name="Martin F."/>
            <person name="Isakeit T."/>
            <person name="Cavanaugh K."/>
            <person name="Magill C."/>
            <person name="Michelmore R."/>
        </authorList>
    </citation>
    <scope>NUCLEOTIDE SEQUENCE [LARGE SCALE GENOMIC DNA]</scope>
    <source>
        <strain evidence="1">P6</strain>
    </source>
</reference>
<keyword evidence="2" id="KW-1185">Reference proteome</keyword>
<evidence type="ECO:0000313" key="2">
    <source>
        <dbReference type="Proteomes" id="UP001163321"/>
    </source>
</evidence>
<organism evidence="1 2">
    <name type="scientific">Peronosclerospora sorghi</name>
    <dbReference type="NCBI Taxonomy" id="230839"/>
    <lineage>
        <taxon>Eukaryota</taxon>
        <taxon>Sar</taxon>
        <taxon>Stramenopiles</taxon>
        <taxon>Oomycota</taxon>
        <taxon>Peronosporomycetes</taxon>
        <taxon>Peronosporales</taxon>
        <taxon>Peronosporaceae</taxon>
        <taxon>Peronosclerospora</taxon>
    </lineage>
</organism>
<protein>
    <submittedName>
        <fullName evidence="1">Uncharacterized protein</fullName>
    </submittedName>
</protein>
<sequence length="104" mass="11809">MTRLEGTEAHHENAESINAQRVVQGWKFDIKAQVQNIQKKIRQQDTQAVEDARVFLDQSAARYRVVVQAHLAQLWHLTSLSSARFLNRSNASSRAMTVTCSTQT</sequence>
<accession>A0ACC0W7F2</accession>
<dbReference type="EMBL" id="CM047582">
    <property type="protein sequence ID" value="KAI9914738.1"/>
    <property type="molecule type" value="Genomic_DNA"/>
</dbReference>
<gene>
    <name evidence="1" type="ORF">PsorP6_007411</name>
</gene>